<feature type="region of interest" description="Disordered" evidence="9">
    <location>
        <begin position="125"/>
        <end position="155"/>
    </location>
</feature>
<dbReference type="GO" id="GO:0005229">
    <property type="term" value="F:intracellularly calcium-gated chloride channel activity"/>
    <property type="evidence" value="ECO:0007669"/>
    <property type="project" value="TreeGrafter"/>
</dbReference>
<keyword evidence="3" id="KW-1003">Cell membrane</keyword>
<evidence type="ECO:0000256" key="6">
    <source>
        <dbReference type="ARBA" id="ARBA00023136"/>
    </source>
</evidence>
<evidence type="ECO:0000259" key="10">
    <source>
        <dbReference type="Pfam" id="PF04547"/>
    </source>
</evidence>
<accession>A0AAX7UZX6</accession>
<proteinExistence type="inferred from homology"/>
<keyword evidence="7" id="KW-0325">Glycoprotein</keyword>
<dbReference type="AlphaFoldDB" id="A0AAX7UZX6"/>
<dbReference type="GO" id="GO:0046983">
    <property type="term" value="F:protein dimerization activity"/>
    <property type="evidence" value="ECO:0007669"/>
    <property type="project" value="InterPro"/>
</dbReference>
<evidence type="ECO:0000256" key="3">
    <source>
        <dbReference type="ARBA" id="ARBA00022475"/>
    </source>
</evidence>
<protein>
    <recommendedName>
        <fullName evidence="8">Anoctamin</fullName>
    </recommendedName>
</protein>
<comment type="similarity">
    <text evidence="2 8">Belongs to the anoctamin family.</text>
</comment>
<dbReference type="Pfam" id="PF04547">
    <property type="entry name" value="Anoctamin"/>
    <property type="match status" value="2"/>
</dbReference>
<reference evidence="12" key="3">
    <citation type="submission" date="2025-08" db="UniProtKB">
        <authorList>
            <consortium name="Ensembl"/>
        </authorList>
    </citation>
    <scope>IDENTIFICATION</scope>
</reference>
<reference evidence="13" key="2">
    <citation type="submission" date="2023-03" db="EMBL/GenBank/DDBJ databases">
        <authorList>
            <consortium name="Wellcome Sanger Institute Data Sharing"/>
        </authorList>
    </citation>
    <scope>NUCLEOTIDE SEQUENCE [LARGE SCALE GENOMIC DNA]</scope>
</reference>
<reference evidence="12 13" key="1">
    <citation type="submission" date="2018-05" db="EMBL/GenBank/DDBJ databases">
        <authorList>
            <person name="Datahose"/>
        </authorList>
    </citation>
    <scope>NUCLEOTIDE SEQUENCE</scope>
</reference>
<feature type="domain" description="Anoctamin transmembrane" evidence="10">
    <location>
        <begin position="499"/>
        <end position="830"/>
    </location>
</feature>
<dbReference type="InterPro" id="IPR049452">
    <property type="entry name" value="Anoctamin_TM"/>
</dbReference>
<dbReference type="Proteomes" id="UP000265100">
    <property type="component" value="Chromosome 1"/>
</dbReference>
<feature type="domain" description="Anoctamin transmembrane" evidence="10">
    <location>
        <begin position="314"/>
        <end position="487"/>
    </location>
</feature>
<keyword evidence="5 8" id="KW-1133">Transmembrane helix</keyword>
<dbReference type="Ensembl" id="ENSACLT00000060396.1">
    <property type="protein sequence ID" value="ENSACLP00000070076.1"/>
    <property type="gene ID" value="ENSACLG00000000007.2"/>
</dbReference>
<evidence type="ECO:0000256" key="4">
    <source>
        <dbReference type="ARBA" id="ARBA00022692"/>
    </source>
</evidence>
<comment type="subcellular location">
    <subcellularLocation>
        <location evidence="1">Cell membrane</location>
        <topology evidence="1">Multi-pass membrane protein</topology>
    </subcellularLocation>
    <subcellularLocation>
        <location evidence="8">Membrane</location>
        <topology evidence="8">Multi-pass membrane protein</topology>
    </subcellularLocation>
</comment>
<keyword evidence="13" id="KW-1185">Reference proteome</keyword>
<dbReference type="InterPro" id="IPR032394">
    <property type="entry name" value="Anoct_dimer"/>
</dbReference>
<reference evidence="12" key="4">
    <citation type="submission" date="2025-09" db="UniProtKB">
        <authorList>
            <consortium name="Ensembl"/>
        </authorList>
    </citation>
    <scope>IDENTIFICATION</scope>
</reference>
<sequence length="880" mass="101802">MDRQRKRADSLDQNDSALELDSSPLSSCEHSSSLQQTHPTIMSADYEPVCSEEKNLDVDFVTRAKNNESIPMKDLCSDKVLGLYFSDGKRRVDYVLTYHIQKSGSTRRQSSKFGDNSFIRRLRRSLSKRSSRAPLQPKEDPEVAAQEHQTDYHEDDKRFKRDEFEENLQKTGLELEKDEGSTIPGVGFLKIHAPWNVLCREAEFMKLKMPTKKVYEVKQGSSVVEKIRMFIHKVTAPLHPKVDTSRAQCQKPLSHPFSREKQHLEWMDGWMDINNIYIFVACDIFIESCFCSQLLYEQWASYSVFYKYQPIGLIRKYFGEKIGLYFAWLGVYTQMLIPAAIIGVIVFLYGCATVDDNIPSMEICDPRNNITMCPLCDQACSYWKLVTACGTARASHLFDNAATVFFSVFMALWAVLFMEHWKRRQMRLNYVWDLTGFGEEEEDHNRAEYEFRVMQKKVKLEHSDLMVKLTFSVWTHLTNTLINSASLSLTLHRLCAFSEVPKTDKSFEERLIFKTFILKFVNAFTPIVYLAFFRGRLVGRPGNYLYVVGSYRMEECAHAGCLMELCIQLCITMLGKQLIQNNLFEIGLPKLKKMLRRRKSEMVSIQEPVPHKTLKRYEKDQLLGPFVGLNPEYMEMIIQFGMVTLFVASFPLAPLFALLNNIIEIRLDAKKFVTELRRPIAAKAKDIGIWYNLLRGLSKVAVIVNAFVIAFTSDFIPRLVYQYMYSPDGTLHGFVNHTLSYFNVTDFDPGTEPLQPMHLGYKVSVCRYKDYRDPPWSSTKYELSKEFWAILAARLAFVIVFQNVVMLMSDFVDWLIPDIPKDISLQIHKEKILMVELFMKEEQGKRFAARDNQDNCTVPLSANQRPPQPRSRPVSQANCS</sequence>
<gene>
    <name evidence="12" type="primary">ANO1</name>
</gene>
<dbReference type="Pfam" id="PF16178">
    <property type="entry name" value="Anoct_dimer"/>
    <property type="match status" value="1"/>
</dbReference>
<comment type="caution">
    <text evidence="8">Lacks conserved residue(s) required for the propagation of feature annotation.</text>
</comment>
<feature type="domain" description="Anoctamin dimerisation" evidence="11">
    <location>
        <begin position="84"/>
        <end position="263"/>
    </location>
</feature>
<evidence type="ECO:0000259" key="11">
    <source>
        <dbReference type="Pfam" id="PF16178"/>
    </source>
</evidence>
<dbReference type="InterPro" id="IPR007632">
    <property type="entry name" value="Anoctamin"/>
</dbReference>
<name>A0AAX7UZX6_ASTCA</name>
<evidence type="ECO:0000256" key="5">
    <source>
        <dbReference type="ARBA" id="ARBA00022989"/>
    </source>
</evidence>
<feature type="compositionally biased region" description="Low complexity" evidence="9">
    <location>
        <begin position="20"/>
        <end position="34"/>
    </location>
</feature>
<evidence type="ECO:0000256" key="7">
    <source>
        <dbReference type="ARBA" id="ARBA00023180"/>
    </source>
</evidence>
<dbReference type="PANTHER" id="PTHR12308:SF13">
    <property type="entry name" value="ANOCTAMIN-1"/>
    <property type="match status" value="1"/>
</dbReference>
<evidence type="ECO:0000256" key="9">
    <source>
        <dbReference type="SAM" id="MobiDB-lite"/>
    </source>
</evidence>
<dbReference type="PANTHER" id="PTHR12308">
    <property type="entry name" value="ANOCTAMIN"/>
    <property type="match status" value="1"/>
</dbReference>
<feature type="region of interest" description="Disordered" evidence="9">
    <location>
        <begin position="856"/>
        <end position="880"/>
    </location>
</feature>
<feature type="transmembrane region" description="Helical" evidence="8">
    <location>
        <begin position="511"/>
        <end position="532"/>
    </location>
</feature>
<keyword evidence="6 8" id="KW-0472">Membrane</keyword>
<evidence type="ECO:0000256" key="2">
    <source>
        <dbReference type="ARBA" id="ARBA00009671"/>
    </source>
</evidence>
<dbReference type="GO" id="GO:0005886">
    <property type="term" value="C:plasma membrane"/>
    <property type="evidence" value="ECO:0007669"/>
    <property type="project" value="UniProtKB-SubCell"/>
</dbReference>
<organism evidence="12 13">
    <name type="scientific">Astatotilapia calliptera</name>
    <name type="common">Eastern happy</name>
    <name type="synonym">Chromis callipterus</name>
    <dbReference type="NCBI Taxonomy" id="8154"/>
    <lineage>
        <taxon>Eukaryota</taxon>
        <taxon>Metazoa</taxon>
        <taxon>Chordata</taxon>
        <taxon>Craniata</taxon>
        <taxon>Vertebrata</taxon>
        <taxon>Euteleostomi</taxon>
        <taxon>Actinopterygii</taxon>
        <taxon>Neopterygii</taxon>
        <taxon>Teleostei</taxon>
        <taxon>Neoteleostei</taxon>
        <taxon>Acanthomorphata</taxon>
        <taxon>Ovalentaria</taxon>
        <taxon>Cichlomorphae</taxon>
        <taxon>Cichliformes</taxon>
        <taxon>Cichlidae</taxon>
        <taxon>African cichlids</taxon>
        <taxon>Pseudocrenilabrinae</taxon>
        <taxon>Haplochromini</taxon>
        <taxon>Astatotilapia</taxon>
    </lineage>
</organism>
<evidence type="ECO:0000313" key="13">
    <source>
        <dbReference type="Proteomes" id="UP000265100"/>
    </source>
</evidence>
<feature type="transmembrane region" description="Helical" evidence="8">
    <location>
        <begin position="401"/>
        <end position="418"/>
    </location>
</feature>
<evidence type="ECO:0000256" key="1">
    <source>
        <dbReference type="ARBA" id="ARBA00004651"/>
    </source>
</evidence>
<keyword evidence="4 8" id="KW-0812">Transmembrane</keyword>
<feature type="transmembrane region" description="Helical" evidence="8">
    <location>
        <begin position="325"/>
        <end position="349"/>
    </location>
</feature>
<evidence type="ECO:0000313" key="12">
    <source>
        <dbReference type="Ensembl" id="ENSACLP00000070076.1"/>
    </source>
</evidence>
<feature type="region of interest" description="Disordered" evidence="9">
    <location>
        <begin position="1"/>
        <end position="38"/>
    </location>
</feature>
<evidence type="ECO:0000256" key="8">
    <source>
        <dbReference type="RuleBase" id="RU280814"/>
    </source>
</evidence>
<feature type="compositionally biased region" description="Low complexity" evidence="9">
    <location>
        <begin position="871"/>
        <end position="880"/>
    </location>
</feature>
<feature type="transmembrane region" description="Helical" evidence="8">
    <location>
        <begin position="636"/>
        <end position="659"/>
    </location>
</feature>
<dbReference type="GeneTree" id="ENSGT00940000157182"/>
<feature type="compositionally biased region" description="Basic and acidic residues" evidence="9">
    <location>
        <begin position="1"/>
        <end position="10"/>
    </location>
</feature>